<name>A0A936TG11_9ACTN</name>
<sequence>MDDGSTAGKLLVASPDLSDPNFERSVIYVIDHDEGGAIGVVLNRPAGTDVDEVLPALAQRSAAPQVMFVGGPVSKQGIICLARARPGEQPSGFHHISGTLGRLDLEDHLEGPDAAVDQLRLFAGYAGWGPGQLDGELIIDSWFICDVHPDDPLDRDPDTLWQRVLKRQGGRTARFAHAPVQADLN</sequence>
<comment type="caution">
    <text evidence="3">The sequence shown here is derived from an EMBL/GenBank/DDBJ whole genome shotgun (WGS) entry which is preliminary data.</text>
</comment>
<organism evidence="3 4">
    <name type="scientific">Candidatus Neomicrothrix subdominans</name>
    <dbReference type="NCBI Taxonomy" id="2954438"/>
    <lineage>
        <taxon>Bacteria</taxon>
        <taxon>Bacillati</taxon>
        <taxon>Actinomycetota</taxon>
        <taxon>Acidimicrobiia</taxon>
        <taxon>Acidimicrobiales</taxon>
        <taxon>Microthrixaceae</taxon>
        <taxon>Candidatus Neomicrothrix</taxon>
    </lineage>
</organism>
<dbReference type="SUPFAM" id="SSF143456">
    <property type="entry name" value="VC0467-like"/>
    <property type="match status" value="1"/>
</dbReference>
<dbReference type="Gene3D" id="3.40.1740.10">
    <property type="entry name" value="VC0467-like"/>
    <property type="match status" value="1"/>
</dbReference>
<proteinExistence type="inferred from homology"/>
<dbReference type="Proteomes" id="UP000727993">
    <property type="component" value="Unassembled WGS sequence"/>
</dbReference>
<evidence type="ECO:0000256" key="1">
    <source>
        <dbReference type="ARBA" id="ARBA00009600"/>
    </source>
</evidence>
<gene>
    <name evidence="3" type="ORF">IPN02_16135</name>
</gene>
<evidence type="ECO:0000313" key="4">
    <source>
        <dbReference type="Proteomes" id="UP000727993"/>
    </source>
</evidence>
<evidence type="ECO:0000313" key="3">
    <source>
        <dbReference type="EMBL" id="MBK9298334.1"/>
    </source>
</evidence>
<dbReference type="GO" id="GO:0005829">
    <property type="term" value="C:cytosol"/>
    <property type="evidence" value="ECO:0007669"/>
    <property type="project" value="TreeGrafter"/>
</dbReference>
<dbReference type="AlphaFoldDB" id="A0A936TG11"/>
<reference evidence="3 4" key="1">
    <citation type="submission" date="2020-10" db="EMBL/GenBank/DDBJ databases">
        <title>Connecting structure to function with the recovery of over 1000 high-quality activated sludge metagenome-assembled genomes encoding full-length rRNA genes using long-read sequencing.</title>
        <authorList>
            <person name="Singleton C.M."/>
            <person name="Petriglieri F."/>
            <person name="Kristensen J.M."/>
            <person name="Kirkegaard R.H."/>
            <person name="Michaelsen T.Y."/>
            <person name="Andersen M.H."/>
            <person name="Karst S.M."/>
            <person name="Dueholm M.S."/>
            <person name="Nielsen P.H."/>
            <person name="Albertsen M."/>
        </authorList>
    </citation>
    <scope>NUCLEOTIDE SEQUENCE [LARGE SCALE GENOMIC DNA]</scope>
    <source>
        <strain evidence="3">Lyne_18-Q3-R50-59_MAXAC.006</strain>
    </source>
</reference>
<dbReference type="HAMAP" id="MF_00758">
    <property type="entry name" value="UPF0301"/>
    <property type="match status" value="1"/>
</dbReference>
<protein>
    <recommendedName>
        <fullName evidence="2">UPF0301 protein IPN02_16135</fullName>
    </recommendedName>
</protein>
<dbReference type="PANTHER" id="PTHR30327">
    <property type="entry name" value="UNCHARACTERIZED PROTEIN YQGE"/>
    <property type="match status" value="1"/>
</dbReference>
<evidence type="ECO:0000256" key="2">
    <source>
        <dbReference type="HAMAP-Rule" id="MF_00758"/>
    </source>
</evidence>
<dbReference type="InterPro" id="IPR003774">
    <property type="entry name" value="AlgH-like"/>
</dbReference>
<dbReference type="Pfam" id="PF02622">
    <property type="entry name" value="DUF179"/>
    <property type="match status" value="1"/>
</dbReference>
<accession>A0A936TG11</accession>
<comment type="similarity">
    <text evidence="1 2">Belongs to the UPF0301 (AlgH) family.</text>
</comment>
<dbReference type="EMBL" id="JADJZA010000008">
    <property type="protein sequence ID" value="MBK9298334.1"/>
    <property type="molecule type" value="Genomic_DNA"/>
</dbReference>
<dbReference type="PANTHER" id="PTHR30327:SF1">
    <property type="entry name" value="UPF0301 PROTEIN YQGE"/>
    <property type="match status" value="1"/>
</dbReference>